<evidence type="ECO:0000313" key="3">
    <source>
        <dbReference type="Proteomes" id="UP000008694"/>
    </source>
</evidence>
<evidence type="ECO:0000256" key="1">
    <source>
        <dbReference type="SAM" id="MobiDB-lite"/>
    </source>
</evidence>
<dbReference type="Gramene" id="scaffold_100401.1">
    <property type="protein sequence ID" value="scaffold_100401.1"/>
    <property type="gene ID" value="scaffold_100401.1"/>
</dbReference>
<keyword evidence="3" id="KW-1185">Reference proteome</keyword>
<gene>
    <name evidence="2" type="ORF">ARALYDRAFT_887607</name>
</gene>
<dbReference type="AlphaFoldDB" id="D7KDE5"/>
<sequence>MAGLGLRLKAAKWMLRSGAATVSRGWSSEMGKGVRRFSTETENDVPTSGISRPLAEILKVKNWEPSQNKLKKQSRGKSLGQEVGKKSGGRRRSTDEEVRAKKPGAKKYRKKPRARARARAKKPLANGRSWGEETGAKKRGGEVGAKKLGRRSWGEEVGAKVGAKKPSGGKETGRRSRGQ</sequence>
<feature type="compositionally biased region" description="Basic and acidic residues" evidence="1">
    <location>
        <begin position="130"/>
        <end position="145"/>
    </location>
</feature>
<accession>D7KDE5</accession>
<dbReference type="EMBL" id="GL348713">
    <property type="protein sequence ID" value="EFH65762.1"/>
    <property type="molecule type" value="Genomic_DNA"/>
</dbReference>
<feature type="compositionally biased region" description="Basic residues" evidence="1">
    <location>
        <begin position="101"/>
        <end position="122"/>
    </location>
</feature>
<name>D7KDE5_ARALL</name>
<dbReference type="Proteomes" id="UP000008694">
    <property type="component" value="Unassembled WGS sequence"/>
</dbReference>
<dbReference type="HOGENOM" id="CLU_1505473_0_0_1"/>
<dbReference type="STRING" id="81972.D7KDE5"/>
<evidence type="ECO:0000313" key="2">
    <source>
        <dbReference type="EMBL" id="EFH65762.1"/>
    </source>
</evidence>
<feature type="region of interest" description="Disordered" evidence="1">
    <location>
        <begin position="21"/>
        <end position="179"/>
    </location>
</feature>
<reference evidence="3" key="1">
    <citation type="journal article" date="2011" name="Nat. Genet.">
        <title>The Arabidopsis lyrata genome sequence and the basis of rapid genome size change.</title>
        <authorList>
            <person name="Hu T.T."/>
            <person name="Pattyn P."/>
            <person name="Bakker E.G."/>
            <person name="Cao J."/>
            <person name="Cheng J.-F."/>
            <person name="Clark R.M."/>
            <person name="Fahlgren N."/>
            <person name="Fawcett J.A."/>
            <person name="Grimwood J."/>
            <person name="Gundlach H."/>
            <person name="Haberer G."/>
            <person name="Hollister J.D."/>
            <person name="Ossowski S."/>
            <person name="Ottilar R.P."/>
            <person name="Salamov A.A."/>
            <person name="Schneeberger K."/>
            <person name="Spannagl M."/>
            <person name="Wang X."/>
            <person name="Yang L."/>
            <person name="Nasrallah M.E."/>
            <person name="Bergelson J."/>
            <person name="Carrington J.C."/>
            <person name="Gaut B.S."/>
            <person name="Schmutz J."/>
            <person name="Mayer K.F.X."/>
            <person name="Van de Peer Y."/>
            <person name="Grigoriev I.V."/>
            <person name="Nordborg M."/>
            <person name="Weigel D."/>
            <person name="Guo Y.-L."/>
        </authorList>
    </citation>
    <scope>NUCLEOTIDE SEQUENCE [LARGE SCALE GENOMIC DNA]</scope>
    <source>
        <strain evidence="3">cv. MN47</strain>
    </source>
</reference>
<organism evidence="3">
    <name type="scientific">Arabidopsis lyrata subsp. lyrata</name>
    <name type="common">Lyre-leaved rock-cress</name>
    <dbReference type="NCBI Taxonomy" id="81972"/>
    <lineage>
        <taxon>Eukaryota</taxon>
        <taxon>Viridiplantae</taxon>
        <taxon>Streptophyta</taxon>
        <taxon>Embryophyta</taxon>
        <taxon>Tracheophyta</taxon>
        <taxon>Spermatophyta</taxon>
        <taxon>Magnoliopsida</taxon>
        <taxon>eudicotyledons</taxon>
        <taxon>Gunneridae</taxon>
        <taxon>Pentapetalae</taxon>
        <taxon>rosids</taxon>
        <taxon>malvids</taxon>
        <taxon>Brassicales</taxon>
        <taxon>Brassicaceae</taxon>
        <taxon>Camelineae</taxon>
        <taxon>Arabidopsis</taxon>
    </lineage>
</organism>
<protein>
    <submittedName>
        <fullName evidence="2">Uncharacterized protein</fullName>
    </submittedName>
</protein>
<proteinExistence type="predicted"/>